<sequence>MAVSWAVWKNRNKFIFQGHKDSLRQVVCAAKRLVEDISKIQGHRGVSKKRTPSMTKWIKPSIGWHKLNTDGSVRSNLHRDWIVGFSSKLGDVTITHAELLAAREGLRLAWERRVQRIIVEMDSEVVLKMINEADTDIHPLGGIIEDCRGLIRKPWDCQVIHTRRNGNVCADALAKMGHDLKTAICVWDSTPDELLSFVLEDKA</sequence>
<dbReference type="InterPro" id="IPR044730">
    <property type="entry name" value="RNase_H-like_dom_plant"/>
</dbReference>
<dbReference type="SUPFAM" id="SSF53098">
    <property type="entry name" value="Ribonuclease H-like"/>
    <property type="match status" value="1"/>
</dbReference>
<dbReference type="InterPro" id="IPR036397">
    <property type="entry name" value="RNaseH_sf"/>
</dbReference>
<dbReference type="Pfam" id="PF13456">
    <property type="entry name" value="RVT_3"/>
    <property type="match status" value="1"/>
</dbReference>
<dbReference type="PANTHER" id="PTHR47723">
    <property type="entry name" value="OS05G0353850 PROTEIN"/>
    <property type="match status" value="1"/>
</dbReference>
<proteinExistence type="predicted"/>
<dbReference type="Gene3D" id="3.30.420.10">
    <property type="entry name" value="Ribonuclease H-like superfamily/Ribonuclease H"/>
    <property type="match status" value="1"/>
</dbReference>
<dbReference type="AlphaFoldDB" id="A0ABD3UCR2"/>
<comment type="caution">
    <text evidence="2">The sequence shown here is derived from an EMBL/GenBank/DDBJ whole genome shotgun (WGS) entry which is preliminary data.</text>
</comment>
<evidence type="ECO:0000313" key="3">
    <source>
        <dbReference type="Proteomes" id="UP001634393"/>
    </source>
</evidence>
<organism evidence="2 3">
    <name type="scientific">Penstemon smallii</name>
    <dbReference type="NCBI Taxonomy" id="265156"/>
    <lineage>
        <taxon>Eukaryota</taxon>
        <taxon>Viridiplantae</taxon>
        <taxon>Streptophyta</taxon>
        <taxon>Embryophyta</taxon>
        <taxon>Tracheophyta</taxon>
        <taxon>Spermatophyta</taxon>
        <taxon>Magnoliopsida</taxon>
        <taxon>eudicotyledons</taxon>
        <taxon>Gunneridae</taxon>
        <taxon>Pentapetalae</taxon>
        <taxon>asterids</taxon>
        <taxon>lamiids</taxon>
        <taxon>Lamiales</taxon>
        <taxon>Plantaginaceae</taxon>
        <taxon>Cheloneae</taxon>
        <taxon>Penstemon</taxon>
    </lineage>
</organism>
<evidence type="ECO:0000313" key="2">
    <source>
        <dbReference type="EMBL" id="KAL3846223.1"/>
    </source>
</evidence>
<gene>
    <name evidence="2" type="ORF">ACJIZ3_003626</name>
</gene>
<dbReference type="PANTHER" id="PTHR47723:SF19">
    <property type="entry name" value="POLYNUCLEOTIDYL TRANSFERASE, RIBONUCLEASE H-LIKE SUPERFAMILY PROTEIN"/>
    <property type="match status" value="1"/>
</dbReference>
<dbReference type="PROSITE" id="PS50879">
    <property type="entry name" value="RNASE_H_1"/>
    <property type="match status" value="1"/>
</dbReference>
<dbReference type="EMBL" id="JBJXBP010000002">
    <property type="protein sequence ID" value="KAL3846223.1"/>
    <property type="molecule type" value="Genomic_DNA"/>
</dbReference>
<name>A0ABD3UCR2_9LAMI</name>
<evidence type="ECO:0000259" key="1">
    <source>
        <dbReference type="PROSITE" id="PS50879"/>
    </source>
</evidence>
<keyword evidence="3" id="KW-1185">Reference proteome</keyword>
<dbReference type="InterPro" id="IPR002156">
    <property type="entry name" value="RNaseH_domain"/>
</dbReference>
<feature type="domain" description="RNase H type-1" evidence="1">
    <location>
        <begin position="61"/>
        <end position="179"/>
    </location>
</feature>
<dbReference type="Proteomes" id="UP001634393">
    <property type="component" value="Unassembled WGS sequence"/>
</dbReference>
<dbReference type="CDD" id="cd06222">
    <property type="entry name" value="RNase_H_like"/>
    <property type="match status" value="1"/>
</dbReference>
<accession>A0ABD3UCR2</accession>
<reference evidence="2 3" key="1">
    <citation type="submission" date="2024-12" db="EMBL/GenBank/DDBJ databases">
        <title>The unique morphological basis and parallel evolutionary history of personate flowers in Penstemon.</title>
        <authorList>
            <person name="Depatie T.H."/>
            <person name="Wessinger C.A."/>
        </authorList>
    </citation>
    <scope>NUCLEOTIDE SEQUENCE [LARGE SCALE GENOMIC DNA]</scope>
    <source>
        <strain evidence="2">WTNN_2</strain>
        <tissue evidence="2">Leaf</tissue>
    </source>
</reference>
<protein>
    <recommendedName>
        <fullName evidence="1">RNase H type-1 domain-containing protein</fullName>
    </recommendedName>
</protein>
<dbReference type="InterPro" id="IPR053151">
    <property type="entry name" value="RNase_H-like"/>
</dbReference>
<dbReference type="InterPro" id="IPR012337">
    <property type="entry name" value="RNaseH-like_sf"/>
</dbReference>